<organism evidence="2 3">
    <name type="scientific">Gemmata obscuriglobus</name>
    <dbReference type="NCBI Taxonomy" id="114"/>
    <lineage>
        <taxon>Bacteria</taxon>
        <taxon>Pseudomonadati</taxon>
        <taxon>Planctomycetota</taxon>
        <taxon>Planctomycetia</taxon>
        <taxon>Gemmatales</taxon>
        <taxon>Gemmataceae</taxon>
        <taxon>Gemmata</taxon>
    </lineage>
</organism>
<sequence>MTGPFQLGTPQRVADFTDGLSHVIFVGEKQVHIDRHGYGGLDCSIYDGEYPTCSGRGVSNGLTTNPRDAGLKFGSRHTGVVQFGFGDGRVQALSVNIDRYTFELLGTRGHGQVVPNY</sequence>
<dbReference type="Proteomes" id="UP000245802">
    <property type="component" value="Chromosome"/>
</dbReference>
<dbReference type="OrthoDB" id="255848at2"/>
<keyword evidence="3" id="KW-1185">Reference proteome</keyword>
<evidence type="ECO:0000313" key="3">
    <source>
        <dbReference type="Proteomes" id="UP000245802"/>
    </source>
</evidence>
<dbReference type="InterPro" id="IPR027558">
    <property type="entry name" value="Pre_pil_HX9DG_C"/>
</dbReference>
<feature type="domain" description="DUF1559" evidence="1">
    <location>
        <begin position="5"/>
        <end position="99"/>
    </location>
</feature>
<name>A0A2Z3GUC7_9BACT</name>
<dbReference type="AlphaFoldDB" id="A0A2Z3GUC7"/>
<accession>A0A2Z3GUC7</accession>
<dbReference type="KEGG" id="gog:C1280_03435"/>
<dbReference type="NCBIfam" id="TIGR04294">
    <property type="entry name" value="pre_pil_HX9DG"/>
    <property type="match status" value="1"/>
</dbReference>
<dbReference type="InterPro" id="IPR011453">
    <property type="entry name" value="DUF1559"/>
</dbReference>
<evidence type="ECO:0000259" key="1">
    <source>
        <dbReference type="Pfam" id="PF07596"/>
    </source>
</evidence>
<protein>
    <submittedName>
        <fullName evidence="2">DUF1559 domain-containing protein</fullName>
    </submittedName>
</protein>
<dbReference type="EMBL" id="CP025958">
    <property type="protein sequence ID" value="AWM36151.1"/>
    <property type="molecule type" value="Genomic_DNA"/>
</dbReference>
<evidence type="ECO:0000313" key="2">
    <source>
        <dbReference type="EMBL" id="AWM36151.1"/>
    </source>
</evidence>
<reference evidence="2 3" key="1">
    <citation type="submission" date="2018-01" db="EMBL/GenBank/DDBJ databases">
        <title>G. obscuriglobus.</title>
        <authorList>
            <person name="Franke J."/>
            <person name="Blomberg W."/>
            <person name="Selmecki A."/>
        </authorList>
    </citation>
    <scope>NUCLEOTIDE SEQUENCE [LARGE SCALE GENOMIC DNA]</scope>
    <source>
        <strain evidence="2 3">DSM 5831</strain>
    </source>
</reference>
<gene>
    <name evidence="2" type="ORF">C1280_03435</name>
</gene>
<proteinExistence type="predicted"/>
<dbReference type="Pfam" id="PF07596">
    <property type="entry name" value="SBP_bac_10"/>
    <property type="match status" value="1"/>
</dbReference>